<accession>A0A9D2LYC4</accession>
<proteinExistence type="inferred from homology"/>
<dbReference type="HAMAP" id="MF_01539">
    <property type="entry name" value="TmcAL"/>
    <property type="match status" value="1"/>
</dbReference>
<reference evidence="3" key="2">
    <citation type="submission" date="2021-04" db="EMBL/GenBank/DDBJ databases">
        <authorList>
            <person name="Gilroy R."/>
        </authorList>
    </citation>
    <scope>NUCLEOTIDE SEQUENCE</scope>
    <source>
        <strain evidence="3">ChiBcolR8-3208</strain>
    </source>
</reference>
<dbReference type="AlphaFoldDB" id="A0A9D2LYC4"/>
<feature type="binding site" evidence="2">
    <location>
        <position position="187"/>
    </location>
    <ligand>
        <name>ATP</name>
        <dbReference type="ChEBI" id="CHEBI:30616"/>
    </ligand>
</feature>
<keyword evidence="2" id="KW-0547">Nucleotide-binding</keyword>
<keyword evidence="2" id="KW-0694">RNA-binding</keyword>
<feature type="binding site" evidence="2">
    <location>
        <position position="162"/>
    </location>
    <ligand>
        <name>ATP</name>
        <dbReference type="ChEBI" id="CHEBI:30616"/>
    </ligand>
</feature>
<comment type="subcellular location">
    <subcellularLocation>
        <location evidence="2">Cytoplasm</location>
    </subcellularLocation>
</comment>
<evidence type="ECO:0000256" key="2">
    <source>
        <dbReference type="HAMAP-Rule" id="MF_01539"/>
    </source>
</evidence>
<keyword evidence="2" id="KW-0067">ATP-binding</keyword>
<dbReference type="GO" id="GO:0000049">
    <property type="term" value="F:tRNA binding"/>
    <property type="evidence" value="ECO:0007669"/>
    <property type="project" value="UniProtKB-KW"/>
</dbReference>
<dbReference type="PANTHER" id="PTHR37825">
    <property type="entry name" value="TRNA(MET) CYTIDINE ACETATE LIGASE"/>
    <property type="match status" value="1"/>
</dbReference>
<evidence type="ECO:0000313" key="3">
    <source>
        <dbReference type="EMBL" id="HJB38025.1"/>
    </source>
</evidence>
<dbReference type="GO" id="GO:0016879">
    <property type="term" value="F:ligase activity, forming carbon-nitrogen bonds"/>
    <property type="evidence" value="ECO:0007669"/>
    <property type="project" value="UniProtKB-UniRule"/>
</dbReference>
<keyword evidence="2" id="KW-0436">Ligase</keyword>
<keyword evidence="1 2" id="KW-0819">tRNA processing</keyword>
<gene>
    <name evidence="2" type="primary">tmcAL</name>
    <name evidence="3" type="ORF">H9942_08165</name>
</gene>
<dbReference type="EMBL" id="DWXZ01000174">
    <property type="protein sequence ID" value="HJB38025.1"/>
    <property type="molecule type" value="Genomic_DNA"/>
</dbReference>
<evidence type="ECO:0000256" key="1">
    <source>
        <dbReference type="ARBA" id="ARBA00022694"/>
    </source>
</evidence>
<dbReference type="PANTHER" id="PTHR37825:SF1">
    <property type="entry name" value="TRNA(MET) CYTIDINE ACETATE LIGASE"/>
    <property type="match status" value="1"/>
</dbReference>
<feature type="binding site" evidence="2">
    <location>
        <position position="104"/>
    </location>
    <ligand>
        <name>ATP</name>
        <dbReference type="ChEBI" id="CHEBI:30616"/>
    </ligand>
</feature>
<comment type="catalytic activity">
    <reaction evidence="2">
        <text>cytidine(34) in elongator tRNA(Met) + acetate + ATP = N(4)-acetylcytidine(34) in elongator tRNA(Met) + AMP + diphosphate</text>
        <dbReference type="Rhea" id="RHEA:58144"/>
        <dbReference type="Rhea" id="RHEA-COMP:10693"/>
        <dbReference type="Rhea" id="RHEA-COMP:10694"/>
        <dbReference type="ChEBI" id="CHEBI:30089"/>
        <dbReference type="ChEBI" id="CHEBI:30616"/>
        <dbReference type="ChEBI" id="CHEBI:33019"/>
        <dbReference type="ChEBI" id="CHEBI:74900"/>
        <dbReference type="ChEBI" id="CHEBI:82748"/>
        <dbReference type="ChEBI" id="CHEBI:456215"/>
    </reaction>
</comment>
<dbReference type="EC" id="6.3.4.-" evidence="2"/>
<dbReference type="SUPFAM" id="SSF52374">
    <property type="entry name" value="Nucleotidylyl transferase"/>
    <property type="match status" value="1"/>
</dbReference>
<protein>
    <recommendedName>
        <fullName evidence="2">tRNA(Met) cytidine acetate ligase</fullName>
        <ecNumber evidence="2">6.3.4.-</ecNumber>
    </recommendedName>
</protein>
<evidence type="ECO:0000313" key="4">
    <source>
        <dbReference type="Proteomes" id="UP000824214"/>
    </source>
</evidence>
<comment type="similarity">
    <text evidence="2">Belongs to the TmcAL family.</text>
</comment>
<comment type="caution">
    <text evidence="2">Lacks conserved residue(s) required for the propagation of feature annotation.</text>
</comment>
<dbReference type="GO" id="GO:0005524">
    <property type="term" value="F:ATP binding"/>
    <property type="evidence" value="ECO:0007669"/>
    <property type="project" value="UniProtKB-KW"/>
</dbReference>
<dbReference type="Pfam" id="PF05636">
    <property type="entry name" value="HIGH_NTase1"/>
    <property type="match status" value="1"/>
</dbReference>
<keyword evidence="2" id="KW-0963">Cytoplasm</keyword>
<dbReference type="Proteomes" id="UP000824214">
    <property type="component" value="Unassembled WGS sequence"/>
</dbReference>
<feature type="binding site" evidence="2">
    <location>
        <begin position="11"/>
        <end position="24"/>
    </location>
    <ligand>
        <name>ATP</name>
        <dbReference type="ChEBI" id="CHEBI:30616"/>
    </ligand>
</feature>
<comment type="caution">
    <text evidence="3">The sequence shown here is derived from an EMBL/GenBank/DDBJ whole genome shotgun (WGS) entry which is preliminary data.</text>
</comment>
<organism evidence="3 4">
    <name type="scientific">Candidatus Acutalibacter ornithocaccae</name>
    <dbReference type="NCBI Taxonomy" id="2838416"/>
    <lineage>
        <taxon>Bacteria</taxon>
        <taxon>Bacillati</taxon>
        <taxon>Bacillota</taxon>
        <taxon>Clostridia</taxon>
        <taxon>Eubacteriales</taxon>
        <taxon>Acutalibacteraceae</taxon>
        <taxon>Acutalibacter</taxon>
    </lineage>
</organism>
<comment type="function">
    <text evidence="2">Catalyzes the formation of N(4)-acetylcytidine (ac(4)C) at the wobble position of elongator tRNA(Met), using acetate and ATP as substrates. First activates an acetate ion to form acetyladenylate (Ac-AMP) and then transfers the acetyl group to tRNA to form ac(4)C34.</text>
</comment>
<dbReference type="Gene3D" id="3.40.50.620">
    <property type="entry name" value="HUPs"/>
    <property type="match status" value="1"/>
</dbReference>
<dbReference type="GO" id="GO:0005737">
    <property type="term" value="C:cytoplasm"/>
    <property type="evidence" value="ECO:0007669"/>
    <property type="project" value="UniProtKB-SubCell"/>
</dbReference>
<keyword evidence="2" id="KW-0820">tRNA-binding</keyword>
<name>A0A9D2LYC4_9FIRM</name>
<dbReference type="GO" id="GO:0006400">
    <property type="term" value="P:tRNA modification"/>
    <property type="evidence" value="ECO:0007669"/>
    <property type="project" value="UniProtKB-UniRule"/>
</dbReference>
<dbReference type="InterPro" id="IPR014729">
    <property type="entry name" value="Rossmann-like_a/b/a_fold"/>
</dbReference>
<dbReference type="InterPro" id="IPR008513">
    <property type="entry name" value="tRNA(Met)_cyd_acetate_ligase"/>
</dbReference>
<sequence>MREKMKISAIICELNPLHSGHQALFTHAKARFGGLVCVLSGNFVQRGEPALLDKWARTRLALESGADLVLELPLPWALAGAERFAAGGVALARALGCVDTLLFGSEEGDIQPLWQLAEALLSPAFPQALQQVDATLPFAQRRQRAAARLVGEDIAALLEKPNCILGVEYLKAILSQGGGLKAETFPRQGAGHDQPDHQGPLLSASHARALLCQGADLTGRLPQATLSLWEELRAQGRCPASLGRLEVAVLCRLRSLTVEGFAQLPDISEGLENRLYQAARQAGSLEEFYALVKSKRYSHARVRRLAMSAFLGVSRDMPCLPPYLRVLGMTPTGQAILRQAQPSLPLALRAADFQRLGGQALSLFQLEAHAGDLYGLALPSPAPCGRDYTQGLIKVGF</sequence>
<reference evidence="3" key="1">
    <citation type="journal article" date="2021" name="PeerJ">
        <title>Extensive microbial diversity within the chicken gut microbiome revealed by metagenomics and culture.</title>
        <authorList>
            <person name="Gilroy R."/>
            <person name="Ravi A."/>
            <person name="Getino M."/>
            <person name="Pursley I."/>
            <person name="Horton D.L."/>
            <person name="Alikhan N.F."/>
            <person name="Baker D."/>
            <person name="Gharbi K."/>
            <person name="Hall N."/>
            <person name="Watson M."/>
            <person name="Adriaenssens E.M."/>
            <person name="Foster-Nyarko E."/>
            <person name="Jarju S."/>
            <person name="Secka A."/>
            <person name="Antonio M."/>
            <person name="Oren A."/>
            <person name="Chaudhuri R.R."/>
            <person name="La Ragione R."/>
            <person name="Hildebrand F."/>
            <person name="Pallen M.J."/>
        </authorList>
    </citation>
    <scope>NUCLEOTIDE SEQUENCE</scope>
    <source>
        <strain evidence="3">ChiBcolR8-3208</strain>
    </source>
</reference>